<comment type="similarity">
    <text evidence="1">Belongs to the AB hydrolase superfamily. AB hydrolase 2 family.</text>
</comment>
<dbReference type="GO" id="GO:0016787">
    <property type="term" value="F:hydrolase activity"/>
    <property type="evidence" value="ECO:0007669"/>
    <property type="project" value="UniProtKB-KW"/>
</dbReference>
<protein>
    <submittedName>
        <fullName evidence="4">Alpha/beta hydrolase-fold protein</fullName>
    </submittedName>
</protein>
<dbReference type="PANTHER" id="PTHR10655">
    <property type="entry name" value="LYSOPHOSPHOLIPASE-RELATED"/>
    <property type="match status" value="1"/>
</dbReference>
<gene>
    <name evidence="4" type="ORF">P8192_05155</name>
</gene>
<evidence type="ECO:0000256" key="1">
    <source>
        <dbReference type="ARBA" id="ARBA00006499"/>
    </source>
</evidence>
<dbReference type="InterPro" id="IPR050565">
    <property type="entry name" value="LYPA1-2/EST-like"/>
</dbReference>
<organism evidence="4 5">
    <name type="scientific">Citricoccus muralis</name>
    <dbReference type="NCBI Taxonomy" id="169134"/>
    <lineage>
        <taxon>Bacteria</taxon>
        <taxon>Bacillati</taxon>
        <taxon>Actinomycetota</taxon>
        <taxon>Actinomycetes</taxon>
        <taxon>Micrococcales</taxon>
        <taxon>Micrococcaceae</taxon>
        <taxon>Citricoccus</taxon>
    </lineage>
</organism>
<name>A0ABY8H8L3_9MICC</name>
<evidence type="ECO:0000313" key="5">
    <source>
        <dbReference type="Proteomes" id="UP001219037"/>
    </source>
</evidence>
<dbReference type="PANTHER" id="PTHR10655:SF17">
    <property type="entry name" value="LYSOPHOSPHOLIPASE-LIKE PROTEIN 1"/>
    <property type="match status" value="1"/>
</dbReference>
<evidence type="ECO:0000259" key="3">
    <source>
        <dbReference type="Pfam" id="PF02230"/>
    </source>
</evidence>
<dbReference type="InterPro" id="IPR003140">
    <property type="entry name" value="PLipase/COase/thioEstase"/>
</dbReference>
<dbReference type="Pfam" id="PF02230">
    <property type="entry name" value="Abhydrolase_2"/>
    <property type="match status" value="1"/>
</dbReference>
<dbReference type="Gene3D" id="3.40.50.1820">
    <property type="entry name" value="alpha/beta hydrolase"/>
    <property type="match status" value="1"/>
</dbReference>
<keyword evidence="2 4" id="KW-0378">Hydrolase</keyword>
<dbReference type="EMBL" id="CP121252">
    <property type="protein sequence ID" value="WFP17497.1"/>
    <property type="molecule type" value="Genomic_DNA"/>
</dbReference>
<evidence type="ECO:0000313" key="4">
    <source>
        <dbReference type="EMBL" id="WFP17497.1"/>
    </source>
</evidence>
<keyword evidence="5" id="KW-1185">Reference proteome</keyword>
<feature type="domain" description="Phospholipase/carboxylesterase/thioesterase" evidence="3">
    <location>
        <begin position="17"/>
        <end position="139"/>
    </location>
</feature>
<dbReference type="InterPro" id="IPR029058">
    <property type="entry name" value="AB_hydrolase_fold"/>
</dbReference>
<evidence type="ECO:0000256" key="2">
    <source>
        <dbReference type="ARBA" id="ARBA00022801"/>
    </source>
</evidence>
<proteinExistence type="inferred from homology"/>
<dbReference type="SUPFAM" id="SSF53474">
    <property type="entry name" value="alpha/beta-Hydrolases"/>
    <property type="match status" value="1"/>
</dbReference>
<sequence length="233" mass="26165">MAESWNPTVRWSRPEHEREGTDLLVFLHGYGANEHDLFPLSQYLPQRYTVASVRAPMAMEFGGVVQGYTWFPLAQDMGSDPALVHQATVDLQSWVAAQRSQFRSVSLLGFSMGMVMATSLLRMEPTAYDRIVGLSGFVINIDPDSPAIRYPVDDALRSLFHDDEVAVARPKVFWGRDPQDPIIPVEQVDYARSWLSDHVELTAEQYSGVGHGIHPNEIQDVARFLEQSPHAAE</sequence>
<dbReference type="Proteomes" id="UP001219037">
    <property type="component" value="Chromosome"/>
</dbReference>
<dbReference type="RefSeq" id="WP_278159051.1">
    <property type="nucleotide sequence ID" value="NZ_CP121252.1"/>
</dbReference>
<reference evidence="4 5" key="1">
    <citation type="submission" date="2023-04" db="EMBL/GenBank/DDBJ databases">
        <title>Funneling lignin-derived compounds into biodiesel using alkali-halophilic Citricoccus sp. P2.</title>
        <authorList>
            <person name="Luo C.-B."/>
        </authorList>
    </citation>
    <scope>NUCLEOTIDE SEQUENCE [LARGE SCALE GENOMIC DNA]</scope>
    <source>
        <strain evidence="4 5">P2</strain>
    </source>
</reference>
<accession>A0ABY8H8L3</accession>